<evidence type="ECO:0000313" key="2">
    <source>
        <dbReference type="Proteomes" id="UP000515123"/>
    </source>
</evidence>
<dbReference type="OrthoDB" id="913731at2759"/>
<evidence type="ECO:0000259" key="1">
    <source>
        <dbReference type="Pfam" id="PF03732"/>
    </source>
</evidence>
<gene>
    <name evidence="3" type="primary">LOC109710441</name>
</gene>
<feature type="domain" description="Retrotransposon gag" evidence="1">
    <location>
        <begin position="25"/>
        <end position="122"/>
    </location>
</feature>
<accession>A0A6P5EXT3</accession>
<dbReference type="AlphaFoldDB" id="A0A6P5EXT3"/>
<dbReference type="Proteomes" id="UP000515123">
    <property type="component" value="Linkage group 1"/>
</dbReference>
<evidence type="ECO:0000313" key="3">
    <source>
        <dbReference type="RefSeq" id="XP_020088631.1"/>
    </source>
</evidence>
<organism evidence="2 3">
    <name type="scientific">Ananas comosus</name>
    <name type="common">Pineapple</name>
    <name type="synonym">Ananas ananas</name>
    <dbReference type="NCBI Taxonomy" id="4615"/>
    <lineage>
        <taxon>Eukaryota</taxon>
        <taxon>Viridiplantae</taxon>
        <taxon>Streptophyta</taxon>
        <taxon>Embryophyta</taxon>
        <taxon>Tracheophyta</taxon>
        <taxon>Spermatophyta</taxon>
        <taxon>Magnoliopsida</taxon>
        <taxon>Liliopsida</taxon>
        <taxon>Poales</taxon>
        <taxon>Bromeliaceae</taxon>
        <taxon>Bromelioideae</taxon>
        <taxon>Ananas</taxon>
    </lineage>
</organism>
<dbReference type="Pfam" id="PF03732">
    <property type="entry name" value="Retrotrans_gag"/>
    <property type="match status" value="1"/>
</dbReference>
<proteinExistence type="predicted"/>
<reference evidence="2" key="1">
    <citation type="journal article" date="2015" name="Nat. Genet.">
        <title>The pineapple genome and the evolution of CAM photosynthesis.</title>
        <authorList>
            <person name="Ming R."/>
            <person name="VanBuren R."/>
            <person name="Wai C.M."/>
            <person name="Tang H."/>
            <person name="Schatz M.C."/>
            <person name="Bowers J.E."/>
            <person name="Lyons E."/>
            <person name="Wang M.L."/>
            <person name="Chen J."/>
            <person name="Biggers E."/>
            <person name="Zhang J."/>
            <person name="Huang L."/>
            <person name="Zhang L."/>
            <person name="Miao W."/>
            <person name="Zhang J."/>
            <person name="Ye Z."/>
            <person name="Miao C."/>
            <person name="Lin Z."/>
            <person name="Wang H."/>
            <person name="Zhou H."/>
            <person name="Yim W.C."/>
            <person name="Priest H.D."/>
            <person name="Zheng C."/>
            <person name="Woodhouse M."/>
            <person name="Edger P.P."/>
            <person name="Guyot R."/>
            <person name="Guo H.B."/>
            <person name="Guo H."/>
            <person name="Zheng G."/>
            <person name="Singh R."/>
            <person name="Sharma A."/>
            <person name="Min X."/>
            <person name="Zheng Y."/>
            <person name="Lee H."/>
            <person name="Gurtowski J."/>
            <person name="Sedlazeck F.J."/>
            <person name="Harkess A."/>
            <person name="McKain M.R."/>
            <person name="Liao Z."/>
            <person name="Fang J."/>
            <person name="Liu J."/>
            <person name="Zhang X."/>
            <person name="Zhang Q."/>
            <person name="Hu W."/>
            <person name="Qin Y."/>
            <person name="Wang K."/>
            <person name="Chen L.Y."/>
            <person name="Shirley N."/>
            <person name="Lin Y.R."/>
            <person name="Liu L.Y."/>
            <person name="Hernandez A.G."/>
            <person name="Wright C.L."/>
            <person name="Bulone V."/>
            <person name="Tuskan G.A."/>
            <person name="Heath K."/>
            <person name="Zee F."/>
            <person name="Moore P.H."/>
            <person name="Sunkar R."/>
            <person name="Leebens-Mack J.H."/>
            <person name="Mockler T."/>
            <person name="Bennetzen J.L."/>
            <person name="Freeling M."/>
            <person name="Sankoff D."/>
            <person name="Paterson A.H."/>
            <person name="Zhu X."/>
            <person name="Yang X."/>
            <person name="Smith J.A."/>
            <person name="Cushman J.C."/>
            <person name="Paull R.E."/>
            <person name="Yu Q."/>
        </authorList>
    </citation>
    <scope>NUCLEOTIDE SEQUENCE [LARGE SCALE GENOMIC DNA]</scope>
    <source>
        <strain evidence="2">cv. F153</strain>
    </source>
</reference>
<dbReference type="RefSeq" id="XP_020088631.1">
    <property type="nucleotide sequence ID" value="XM_020233042.1"/>
</dbReference>
<keyword evidence="2" id="KW-1185">Reference proteome</keyword>
<protein>
    <submittedName>
        <fullName evidence="3">Uncharacterized protein LOC109710441</fullName>
    </submittedName>
</protein>
<dbReference type="GeneID" id="109710441"/>
<reference evidence="3" key="2">
    <citation type="submission" date="2025-08" db="UniProtKB">
        <authorList>
            <consortium name="RefSeq"/>
        </authorList>
    </citation>
    <scope>IDENTIFICATION</scope>
    <source>
        <tissue evidence="3">Leaf</tissue>
    </source>
</reference>
<dbReference type="InterPro" id="IPR005162">
    <property type="entry name" value="Retrotrans_gag_dom"/>
</dbReference>
<name>A0A6P5EXT3_ANACO</name>
<sequence length="201" mass="24261">MEMWIDSMKTLFEDLYTLKRDKVHLAVHYLKQSAKIWWKDVKRDRSPSLPPMTWEEFRGLIFSAYFPDSEKMKLQERFRKLRQGDRSVRQYEQEFSRIVHCIPNVVRDDKDKADCFVRGLRPDLYKDMLVLKLQTFAKVLDRALWIEQGNTFLRDEREAYYKKKGKGRPMSAHDGREPSRASKWLVRVLTQEMRLVVNVKW</sequence>